<evidence type="ECO:0000313" key="1">
    <source>
        <dbReference type="EMBL" id="MEK7953297.1"/>
    </source>
</evidence>
<organism evidence="1 2">
    <name type="scientific">Luteolibacter soli</name>
    <dbReference type="NCBI Taxonomy" id="3135280"/>
    <lineage>
        <taxon>Bacteria</taxon>
        <taxon>Pseudomonadati</taxon>
        <taxon>Verrucomicrobiota</taxon>
        <taxon>Verrucomicrobiia</taxon>
        <taxon>Verrucomicrobiales</taxon>
        <taxon>Verrucomicrobiaceae</taxon>
        <taxon>Luteolibacter</taxon>
    </lineage>
</organism>
<comment type="caution">
    <text evidence="1">The sequence shown here is derived from an EMBL/GenBank/DDBJ whole genome shotgun (WGS) entry which is preliminary data.</text>
</comment>
<keyword evidence="2" id="KW-1185">Reference proteome</keyword>
<accession>A0ABU9B207</accession>
<name>A0ABU9B207_9BACT</name>
<dbReference type="EMBL" id="JBBUKT010000010">
    <property type="protein sequence ID" value="MEK7953297.1"/>
    <property type="molecule type" value="Genomic_DNA"/>
</dbReference>
<dbReference type="Proteomes" id="UP001371305">
    <property type="component" value="Unassembled WGS sequence"/>
</dbReference>
<proteinExistence type="predicted"/>
<evidence type="ECO:0000313" key="2">
    <source>
        <dbReference type="Proteomes" id="UP001371305"/>
    </source>
</evidence>
<sequence length="72" mass="8112">MKGCLFDVIGYPLPEGLVNEQEVTVTRGVEDMKSVVLDGAGVEFEVFYWQVDVGREFLIGGEHYHESHPTVR</sequence>
<dbReference type="RefSeq" id="WP_341407062.1">
    <property type="nucleotide sequence ID" value="NZ_JBBUKT010000010.1"/>
</dbReference>
<reference evidence="1 2" key="1">
    <citation type="submission" date="2024-04" db="EMBL/GenBank/DDBJ databases">
        <title>Luteolibacter sp. isolated from soil.</title>
        <authorList>
            <person name="An J."/>
        </authorList>
    </citation>
    <scope>NUCLEOTIDE SEQUENCE [LARGE SCALE GENOMIC DNA]</scope>
    <source>
        <strain evidence="1 2">Y139</strain>
    </source>
</reference>
<protein>
    <submittedName>
        <fullName evidence="1">Uncharacterized protein</fullName>
    </submittedName>
</protein>
<gene>
    <name evidence="1" type="ORF">WKV53_22475</name>
</gene>